<dbReference type="InterPro" id="IPR006311">
    <property type="entry name" value="TAT_signal"/>
</dbReference>
<dbReference type="GO" id="GO:0071281">
    <property type="term" value="P:cellular response to iron ion"/>
    <property type="evidence" value="ECO:0007669"/>
    <property type="project" value="TreeGrafter"/>
</dbReference>
<sequence>MPPAVLPPHPASPPSRRTVLRGLGAGSLALGGAGLLGACSSRDAQDTGAKSPEAGFTITDQRGKKISFDGPVTRIATAIIPSPSMLAAVDGGYDRIVGINESTLTANRQGVFGTLFPASKTTTTIAGADFVPNVETIMKLAPDVVLQWGDMGDEVIAPLESAGLKVIGLTYGTQEMMETWITIFGTLLGKSERATALLDRMHDEDTKVRALVDPYRKAAAPKVLYLKAASDGYTTATGSDYMTHWTELAGGVNVAHDIAADSPQVSTEQILSWDPDVILLSAFDDKAPADLFGDKALSPVRAVRDRRVYKVPLGGYRWDPPCCESPLMWRWTAQILHPEIASRNGLRAQIKDTFDLLYGYDISAAETDEVLRLDLNSKSAGYDGFRA</sequence>
<protein>
    <submittedName>
        <fullName evidence="3">ABC transporter substrate-binding protein</fullName>
    </submittedName>
</protein>
<dbReference type="Gene3D" id="1.20.58.2180">
    <property type="match status" value="1"/>
</dbReference>
<dbReference type="InterPro" id="IPR002491">
    <property type="entry name" value="ABC_transptr_periplasmic_BD"/>
</dbReference>
<reference evidence="3 4" key="1">
    <citation type="submission" date="2020-01" db="EMBL/GenBank/DDBJ databases">
        <title>Insect and environment-associated Actinomycetes.</title>
        <authorList>
            <person name="Currrie C."/>
            <person name="Chevrette M."/>
            <person name="Carlson C."/>
            <person name="Stubbendieck R."/>
            <person name="Wendt-Pienkowski E."/>
        </authorList>
    </citation>
    <scope>NUCLEOTIDE SEQUENCE [LARGE SCALE GENOMIC DNA]</scope>
    <source>
        <strain evidence="3 4">SID11342</strain>
    </source>
</reference>
<evidence type="ECO:0000313" key="4">
    <source>
        <dbReference type="Proteomes" id="UP000471293"/>
    </source>
</evidence>
<dbReference type="Pfam" id="PF01497">
    <property type="entry name" value="Peripla_BP_2"/>
    <property type="match status" value="1"/>
</dbReference>
<evidence type="ECO:0000313" key="3">
    <source>
        <dbReference type="EMBL" id="NEA16915.1"/>
    </source>
</evidence>
<accession>A0A6N9U7Y0</accession>
<dbReference type="SUPFAM" id="SSF53807">
    <property type="entry name" value="Helical backbone' metal receptor"/>
    <property type="match status" value="1"/>
</dbReference>
<dbReference type="Gene3D" id="3.40.50.1980">
    <property type="entry name" value="Nitrogenase molybdenum iron protein domain"/>
    <property type="match status" value="2"/>
</dbReference>
<organism evidence="3 4">
    <name type="scientific">Streptomyces halstedii</name>
    <dbReference type="NCBI Taxonomy" id="1944"/>
    <lineage>
        <taxon>Bacteria</taxon>
        <taxon>Bacillati</taxon>
        <taxon>Actinomycetota</taxon>
        <taxon>Actinomycetes</taxon>
        <taxon>Kitasatosporales</taxon>
        <taxon>Streptomycetaceae</taxon>
        <taxon>Streptomyces</taxon>
    </lineage>
</organism>
<dbReference type="Proteomes" id="UP000471293">
    <property type="component" value="Unassembled WGS sequence"/>
</dbReference>
<dbReference type="AlphaFoldDB" id="A0A6N9U7Y0"/>
<proteinExistence type="inferred from homology"/>
<comment type="caution">
    <text evidence="3">The sequence shown here is derived from an EMBL/GenBank/DDBJ whole genome shotgun (WGS) entry which is preliminary data.</text>
</comment>
<dbReference type="RefSeq" id="WP_164345311.1">
    <property type="nucleotide sequence ID" value="NZ_JAAGLQ010000303.1"/>
</dbReference>
<evidence type="ECO:0000256" key="1">
    <source>
        <dbReference type="ARBA" id="ARBA00008814"/>
    </source>
</evidence>
<feature type="domain" description="Fe/B12 periplasmic-binding" evidence="2">
    <location>
        <begin position="74"/>
        <end position="340"/>
    </location>
</feature>
<gene>
    <name evidence="3" type="ORF">G3I29_15575</name>
</gene>
<name>A0A6N9U7Y0_STRHA</name>
<dbReference type="PROSITE" id="PS51318">
    <property type="entry name" value="TAT"/>
    <property type="match status" value="1"/>
</dbReference>
<evidence type="ECO:0000259" key="2">
    <source>
        <dbReference type="PROSITE" id="PS50983"/>
    </source>
</evidence>
<comment type="similarity">
    <text evidence="1">Belongs to the bacterial solute-binding protein 8 family.</text>
</comment>
<dbReference type="PANTHER" id="PTHR30535:SF34">
    <property type="entry name" value="MOLYBDATE-BINDING PROTEIN MOLA"/>
    <property type="match status" value="1"/>
</dbReference>
<dbReference type="PROSITE" id="PS50983">
    <property type="entry name" value="FE_B12_PBP"/>
    <property type="match status" value="1"/>
</dbReference>
<dbReference type="PANTHER" id="PTHR30535">
    <property type="entry name" value="VITAMIN B12-BINDING PROTEIN"/>
    <property type="match status" value="1"/>
</dbReference>
<dbReference type="EMBL" id="JAAGLQ010000303">
    <property type="protein sequence ID" value="NEA16915.1"/>
    <property type="molecule type" value="Genomic_DNA"/>
</dbReference>
<dbReference type="InterPro" id="IPR050902">
    <property type="entry name" value="ABC_Transporter_SBP"/>
</dbReference>